<dbReference type="InterPro" id="IPR003653">
    <property type="entry name" value="Peptidase_C48_C"/>
</dbReference>
<dbReference type="Gene3D" id="3.40.395.10">
    <property type="entry name" value="Adenoviral Proteinase, Chain A"/>
    <property type="match status" value="1"/>
</dbReference>
<accession>A0A8H5C9W5</accession>
<dbReference type="GO" id="GO:0005634">
    <property type="term" value="C:nucleus"/>
    <property type="evidence" value="ECO:0007669"/>
    <property type="project" value="TreeGrafter"/>
</dbReference>
<feature type="domain" description="Ubiquitin-like protease family profile" evidence="6">
    <location>
        <begin position="329"/>
        <end position="499"/>
    </location>
</feature>
<keyword evidence="8" id="KW-1185">Reference proteome</keyword>
<evidence type="ECO:0000313" key="8">
    <source>
        <dbReference type="Proteomes" id="UP000518752"/>
    </source>
</evidence>
<evidence type="ECO:0000256" key="5">
    <source>
        <dbReference type="SAM" id="MobiDB-lite"/>
    </source>
</evidence>
<comment type="caution">
    <text evidence="7">The sequence shown here is derived from an EMBL/GenBank/DDBJ whole genome shotgun (WGS) entry which is preliminary data.</text>
</comment>
<feature type="region of interest" description="Disordered" evidence="5">
    <location>
        <begin position="684"/>
        <end position="736"/>
    </location>
</feature>
<name>A0A8H5C9W5_9AGAR</name>
<comment type="similarity">
    <text evidence="1">Belongs to the peptidase C48 family.</text>
</comment>
<dbReference type="OrthoDB" id="1939479at2759"/>
<gene>
    <name evidence="7" type="ORF">D9757_015410</name>
</gene>
<feature type="compositionally biased region" description="Basic residues" evidence="5">
    <location>
        <begin position="688"/>
        <end position="699"/>
    </location>
</feature>
<dbReference type="PROSITE" id="PS50600">
    <property type="entry name" value="ULP_PROTEASE"/>
    <property type="match status" value="1"/>
</dbReference>
<dbReference type="PANTHER" id="PTHR12606">
    <property type="entry name" value="SENTRIN/SUMO-SPECIFIC PROTEASE"/>
    <property type="match status" value="1"/>
</dbReference>
<dbReference type="AlphaFoldDB" id="A0A8H5C9W5"/>
<dbReference type="Proteomes" id="UP000518752">
    <property type="component" value="Unassembled WGS sequence"/>
</dbReference>
<keyword evidence="2" id="KW-0645">Protease</keyword>
<dbReference type="GO" id="GO:0016926">
    <property type="term" value="P:protein desumoylation"/>
    <property type="evidence" value="ECO:0007669"/>
    <property type="project" value="TreeGrafter"/>
</dbReference>
<feature type="compositionally biased region" description="Acidic residues" evidence="5">
    <location>
        <begin position="1"/>
        <end position="10"/>
    </location>
</feature>
<evidence type="ECO:0000256" key="4">
    <source>
        <dbReference type="ARBA" id="ARBA00022807"/>
    </source>
</evidence>
<dbReference type="EMBL" id="JAACJN010000599">
    <property type="protein sequence ID" value="KAF5337804.1"/>
    <property type="molecule type" value="Genomic_DNA"/>
</dbReference>
<evidence type="ECO:0000256" key="1">
    <source>
        <dbReference type="ARBA" id="ARBA00005234"/>
    </source>
</evidence>
<feature type="region of interest" description="Disordered" evidence="5">
    <location>
        <begin position="641"/>
        <end position="663"/>
    </location>
</feature>
<dbReference type="GO" id="GO:0006508">
    <property type="term" value="P:proteolysis"/>
    <property type="evidence" value="ECO:0007669"/>
    <property type="project" value="UniProtKB-KW"/>
</dbReference>
<dbReference type="Pfam" id="PF02902">
    <property type="entry name" value="Peptidase_C48"/>
    <property type="match status" value="1"/>
</dbReference>
<dbReference type="PANTHER" id="PTHR12606:SF1">
    <property type="entry name" value="UBIQUITIN-LIKE-SPECIFIC PROTEASE 1A"/>
    <property type="match status" value="1"/>
</dbReference>
<evidence type="ECO:0000259" key="6">
    <source>
        <dbReference type="PROSITE" id="PS50600"/>
    </source>
</evidence>
<keyword evidence="4" id="KW-0788">Thiol protease</keyword>
<evidence type="ECO:0000313" key="7">
    <source>
        <dbReference type="EMBL" id="KAF5337804.1"/>
    </source>
</evidence>
<organism evidence="7 8">
    <name type="scientific">Collybiopsis confluens</name>
    <dbReference type="NCBI Taxonomy" id="2823264"/>
    <lineage>
        <taxon>Eukaryota</taxon>
        <taxon>Fungi</taxon>
        <taxon>Dikarya</taxon>
        <taxon>Basidiomycota</taxon>
        <taxon>Agaricomycotina</taxon>
        <taxon>Agaricomycetes</taxon>
        <taxon>Agaricomycetidae</taxon>
        <taxon>Agaricales</taxon>
        <taxon>Marasmiineae</taxon>
        <taxon>Omphalotaceae</taxon>
        <taxon>Collybiopsis</taxon>
    </lineage>
</organism>
<feature type="compositionally biased region" description="Basic and acidic residues" evidence="5">
    <location>
        <begin position="53"/>
        <end position="62"/>
    </location>
</feature>
<feature type="compositionally biased region" description="Basic and acidic residues" evidence="5">
    <location>
        <begin position="11"/>
        <end position="45"/>
    </location>
</feature>
<protein>
    <recommendedName>
        <fullName evidence="6">Ubiquitin-like protease family profile domain-containing protein</fullName>
    </recommendedName>
</protein>
<feature type="compositionally biased region" description="Polar residues" evidence="5">
    <location>
        <begin position="643"/>
        <end position="655"/>
    </location>
</feature>
<dbReference type="GO" id="GO:0016929">
    <property type="term" value="F:deSUMOylase activity"/>
    <property type="evidence" value="ECO:0007669"/>
    <property type="project" value="TreeGrafter"/>
</dbReference>
<evidence type="ECO:0000256" key="2">
    <source>
        <dbReference type="ARBA" id="ARBA00022670"/>
    </source>
</evidence>
<sequence>MQIGEVDGDVDEKTGNEARDIGMELDGEGRFEVERSEGADNRDKYGLAAMRVDGGEGVRREPSSFMEGTSKHPPRPRKRSRRGLSDVLDVGDNDDSEPQPLKRFRKGTLHLAEGDAVLDQGNSSRPKSKALGLHFEDPGCSDAEEDLKDSKFGRYTHAKLWVWHETPSDFNQRMEEQRQNDAIVGLARRLLLRETIRGEWDALGLREVCSQLERFRTYRDAILSIYNHQESDIPQGMLRFSEEQLEIVRRAGRLIAGLYVNGHSLALLDENHSDKDRESSDEDESTAPFVKYCPVLLDALPSAEDACVTKLFRQARNSPKSVLIKIFNITLRAKDIRRLQPGEWFSDEVINAYVNLLIGSTAPDIYIFHTYFWSWLLAARRQRLKFKDYPSLAGYHKRHPDILSYRLLLFPCHVNKNHWVCCALDVTNGTVTFFDSLFGSHKASHVQWFKNAKEWYELECQLSNKMVQDLSLVYQDISVPQQDNGCDCGVFTLAYMQSLSTGNLGFDFSQKDMPFLRRRLTLEFLQGELYTQEEITENERDACIVSLEDEPSESLNLLMKEFSSQTIALPSPLSPILENTGIEMSLDGVVSAGKMDVSSLSAQAFSRPDKDVFSTISPRKSLILGPSAPLSPTRLPFIPETPSHVQSPVVSNRNSIPGDKLPGEKLVPEKFNYEALWGRGGSTYQARSRSRSHSPKKQRFASQPPSTKIVARTPKHHPSSSVPPGRIAHEQTSGFQEPSALILRRPELKMLFQRSKTQDLITQWDQDYRDGSVDWMPTRYAQEFLLKELAVPGVGIRDWEVWCLEMVESSDQAALRSFVHLQNLLEIGEKELGFEEFIGGLSLREQNVLKSFGPYFRKARAILERHLKQQN</sequence>
<reference evidence="7 8" key="1">
    <citation type="journal article" date="2020" name="ISME J.">
        <title>Uncovering the hidden diversity of litter-decomposition mechanisms in mushroom-forming fungi.</title>
        <authorList>
            <person name="Floudas D."/>
            <person name="Bentzer J."/>
            <person name="Ahren D."/>
            <person name="Johansson T."/>
            <person name="Persson P."/>
            <person name="Tunlid A."/>
        </authorList>
    </citation>
    <scope>NUCLEOTIDE SEQUENCE [LARGE SCALE GENOMIC DNA]</scope>
    <source>
        <strain evidence="7 8">CBS 406.79</strain>
    </source>
</reference>
<proteinExistence type="inferred from homology"/>
<evidence type="ECO:0000256" key="3">
    <source>
        <dbReference type="ARBA" id="ARBA00022801"/>
    </source>
</evidence>
<feature type="compositionally biased region" description="Basic residues" evidence="5">
    <location>
        <begin position="72"/>
        <end position="82"/>
    </location>
</feature>
<dbReference type="InterPro" id="IPR038765">
    <property type="entry name" value="Papain-like_cys_pep_sf"/>
</dbReference>
<feature type="region of interest" description="Disordered" evidence="5">
    <location>
        <begin position="1"/>
        <end position="101"/>
    </location>
</feature>
<keyword evidence="3" id="KW-0378">Hydrolase</keyword>
<dbReference type="SUPFAM" id="SSF54001">
    <property type="entry name" value="Cysteine proteinases"/>
    <property type="match status" value="1"/>
</dbReference>